<protein>
    <submittedName>
        <fullName evidence="1">Uncharacterized protein</fullName>
    </submittedName>
</protein>
<dbReference type="AlphaFoldDB" id="A0A6J4SET2"/>
<evidence type="ECO:0000313" key="1">
    <source>
        <dbReference type="EMBL" id="CAA9491632.1"/>
    </source>
</evidence>
<proteinExistence type="predicted"/>
<gene>
    <name evidence="1" type="ORF">AVDCRST_MAG39-814</name>
</gene>
<reference evidence="1" key="1">
    <citation type="submission" date="2020-02" db="EMBL/GenBank/DDBJ databases">
        <authorList>
            <person name="Meier V. D."/>
        </authorList>
    </citation>
    <scope>NUCLEOTIDE SEQUENCE</scope>
    <source>
        <strain evidence="1">AVDCRST_MAG39</strain>
    </source>
</reference>
<name>A0A6J4SET2_9SPHN</name>
<dbReference type="EMBL" id="CADCVW010000034">
    <property type="protein sequence ID" value="CAA9491632.1"/>
    <property type="molecule type" value="Genomic_DNA"/>
</dbReference>
<organism evidence="1">
    <name type="scientific">uncultured Sphingomonadaceae bacterium</name>
    <dbReference type="NCBI Taxonomy" id="169976"/>
    <lineage>
        <taxon>Bacteria</taxon>
        <taxon>Pseudomonadati</taxon>
        <taxon>Pseudomonadota</taxon>
        <taxon>Alphaproteobacteria</taxon>
        <taxon>Sphingomonadales</taxon>
        <taxon>Sphingomonadaceae</taxon>
        <taxon>environmental samples</taxon>
    </lineage>
</organism>
<accession>A0A6J4SET2</accession>
<sequence length="79" mass="8672">MTDVGGTDLVFWTECLASGTFFDTRIQVSNVAAPWAALERSALIWAGRDAFDRLVADRRLISEARTDIIGVQRSAAEGR</sequence>